<keyword evidence="4" id="KW-0547">Nucleotide-binding</keyword>
<dbReference type="GO" id="GO:0016740">
    <property type="term" value="F:transferase activity"/>
    <property type="evidence" value="ECO:0007669"/>
    <property type="project" value="UniProtKB-KW"/>
</dbReference>
<evidence type="ECO:0000313" key="8">
    <source>
        <dbReference type="EMBL" id="ETW49061.1"/>
    </source>
</evidence>
<dbReference type="PANTHER" id="PTHR43052:SF1">
    <property type="entry name" value="TRNA-5-TAURINOMETHYLURIDINE 2-SULFURTRANSFERASE"/>
    <property type="match status" value="1"/>
</dbReference>
<evidence type="ECO:0000256" key="1">
    <source>
        <dbReference type="ARBA" id="ARBA00022555"/>
    </source>
</evidence>
<keyword evidence="2" id="KW-0808">Transferase</keyword>
<evidence type="ECO:0000256" key="7">
    <source>
        <dbReference type="ARBA" id="ARBA00023157"/>
    </source>
</evidence>
<dbReference type="GO" id="GO:0005524">
    <property type="term" value="F:ATP binding"/>
    <property type="evidence" value="ECO:0007669"/>
    <property type="project" value="UniProtKB-KW"/>
</dbReference>
<dbReference type="GO" id="GO:0000049">
    <property type="term" value="F:tRNA binding"/>
    <property type="evidence" value="ECO:0007669"/>
    <property type="project" value="UniProtKB-KW"/>
</dbReference>
<name>A0A024WRB9_PLAFA</name>
<dbReference type="InterPro" id="IPR051305">
    <property type="entry name" value="tRNA_2-thiouridylase_MnmA"/>
</dbReference>
<evidence type="ECO:0000256" key="6">
    <source>
        <dbReference type="ARBA" id="ARBA00022884"/>
    </source>
</evidence>
<dbReference type="PANTHER" id="PTHR43052">
    <property type="match status" value="1"/>
</dbReference>
<protein>
    <recommendedName>
        <fullName evidence="10">tRNA methyltransferase</fullName>
    </recommendedName>
</protein>
<sequence>MLSGGVDSLMALHLLERKKFYVDNYFFNFTNADCSKNDIKYVKDICKNNKRNLFIININDEYFDEVLVPMLFFYADGKVPNPDIMCNQKIKYNFFLKVIKSIYKQKWNYRTKSKLCNYDFISTGHYAMIRTNDKNNPNNIFNNNLFIKKKKKKIVTQLYDKKIKIKSFINNYLVSCRKKKYIYNNVDDKSNIGTFNLYHNIRDNNNNNNDNNNNNLKKRDDVLFPLCNKNIINDVQKIYDEVNNIKDKEQKINYLMEQCSSLCKENYFPPILNLNKAYRNKRIDEFNKVGKNIWYKYVNRCDEILFMAIDIQIDEDEQRNNSIKDVHDVHDTCTLIKDDKHFEKYKDIHNDNILKNILPLDKKIDSIKNMLNHKYMKKKKCIITIDAYSNNLILYCFLYLILKHINKMYLYSFMNIQIKEITAKLKELFDLHFNVHHIIDYIHEYIYNFLMSYHIKRKKNKSKNMKEKDIKNVFANNIIISDEENKHISKESSDINDKKKDQTFFLSSFNHIQLSKFIFPLSLYTKKDVKKYMNENNINNYNHKETKGLCLFGNIDMQTLLHKYFVNTEKDDIKNKQNEDNIFKENNILNLNNNFNQNEKKKKKEKKLLVDITTTSSHLKKFRETFIPKMNLHYKNYLINLDDQTILDINSDIHLYAIGQHKNVTNYLHNLYNKKMININGYKKKHVKNVISSFQWIVVYKKIKRDMSTNLIHNFIYLTKNYDQDLFTHIRTKCKLHNIKWIEGKLPACIKKQFKKYNKINKKKKKINNNNNNKYKTNETFHVYNNIQESGKKKKKKKVKNIPHDEKTIFVKIRNSEQIKKAKIKFSLSNNTAYLKVKQKDTGFSPGQIITLYFPFIIKKNNKVTYITNLNKYNNLINTNKNTIYYHCLGSATISNQFLDYNLYQHIKNIHQINDLNMSK</sequence>
<reference evidence="8 9" key="1">
    <citation type="submission" date="2013-02" db="EMBL/GenBank/DDBJ databases">
        <title>The Genome Annotation of Plasmodium falciparum MaliPS096_E11.</title>
        <authorList>
            <consortium name="The Broad Institute Genome Sequencing Platform"/>
            <consortium name="The Broad Institute Genome Sequencing Center for Infectious Disease"/>
            <person name="Neafsey D."/>
            <person name="Hoffman S."/>
            <person name="Volkman S."/>
            <person name="Rosenthal P."/>
            <person name="Walker B."/>
            <person name="Young S.K."/>
            <person name="Zeng Q."/>
            <person name="Gargeya S."/>
            <person name="Fitzgerald M."/>
            <person name="Haas B."/>
            <person name="Abouelleil A."/>
            <person name="Allen A.W."/>
            <person name="Alvarado L."/>
            <person name="Arachchi H.M."/>
            <person name="Berlin A.M."/>
            <person name="Chapman S.B."/>
            <person name="Gainer-Dewar J."/>
            <person name="Goldberg J."/>
            <person name="Griggs A."/>
            <person name="Gujja S."/>
            <person name="Hansen M."/>
            <person name="Howarth C."/>
            <person name="Imamovic A."/>
            <person name="Ireland A."/>
            <person name="Larimer J."/>
            <person name="McCowan C."/>
            <person name="Murphy C."/>
            <person name="Pearson M."/>
            <person name="Poon T.W."/>
            <person name="Priest M."/>
            <person name="Roberts A."/>
            <person name="Saif S."/>
            <person name="Shea T."/>
            <person name="Sisk P."/>
            <person name="Sykes S."/>
            <person name="Wortman J."/>
            <person name="Nusbaum C."/>
            <person name="Birren B."/>
        </authorList>
    </citation>
    <scope>NUCLEOTIDE SEQUENCE [LARGE SCALE GENOMIC DNA]</scope>
    <source>
        <strain evidence="8 9">MaliPS096_E11</strain>
    </source>
</reference>
<evidence type="ECO:0008006" key="10">
    <source>
        <dbReference type="Google" id="ProtNLM"/>
    </source>
</evidence>
<accession>A0A024WRB9</accession>
<reference evidence="8 9" key="2">
    <citation type="submission" date="2013-02" db="EMBL/GenBank/DDBJ databases">
        <title>The Genome Sequence of Plasmodium falciparum MaliPS096_E11.</title>
        <authorList>
            <consortium name="The Broad Institute Genome Sequencing Platform"/>
            <consortium name="The Broad Institute Genome Sequencing Center for Infectious Disease"/>
            <person name="Neafsey D."/>
            <person name="Cheeseman I."/>
            <person name="Volkman S."/>
            <person name="Adams J."/>
            <person name="Walker B."/>
            <person name="Young S.K."/>
            <person name="Zeng Q."/>
            <person name="Gargeya S."/>
            <person name="Fitzgerald M."/>
            <person name="Haas B."/>
            <person name="Abouelleil A."/>
            <person name="Alvarado L."/>
            <person name="Arachchi H.M."/>
            <person name="Berlin A.M."/>
            <person name="Chapman S.B."/>
            <person name="Dewar J."/>
            <person name="Goldberg J."/>
            <person name="Griggs A."/>
            <person name="Gujja S."/>
            <person name="Hansen M."/>
            <person name="Howarth C."/>
            <person name="Imamovic A."/>
            <person name="Larimer J."/>
            <person name="McCowan C."/>
            <person name="Murphy C."/>
            <person name="Neiman D."/>
            <person name="Pearson M."/>
            <person name="Priest M."/>
            <person name="Roberts A."/>
            <person name="Saif S."/>
            <person name="Shea T."/>
            <person name="Sisk P."/>
            <person name="Sykes S."/>
            <person name="Wortman J."/>
            <person name="Nusbaum C."/>
            <person name="Birren B."/>
        </authorList>
    </citation>
    <scope>NUCLEOTIDE SEQUENCE [LARGE SCALE GENOMIC DNA]</scope>
    <source>
        <strain evidence="8 9">MaliPS096_E11</strain>
    </source>
</reference>
<organism evidence="8 9">
    <name type="scientific">Plasmodium falciparum MaliPS096_E11</name>
    <dbReference type="NCBI Taxonomy" id="1036727"/>
    <lineage>
        <taxon>Eukaryota</taxon>
        <taxon>Sar</taxon>
        <taxon>Alveolata</taxon>
        <taxon>Apicomplexa</taxon>
        <taxon>Aconoidasida</taxon>
        <taxon>Haemosporida</taxon>
        <taxon>Plasmodiidae</taxon>
        <taxon>Plasmodium</taxon>
        <taxon>Plasmodium (Laverania)</taxon>
    </lineage>
</organism>
<keyword evidence="5" id="KW-0067">ATP-binding</keyword>
<keyword evidence="7" id="KW-1015">Disulfide bond</keyword>
<dbReference type="SUPFAM" id="SSF52402">
    <property type="entry name" value="Adenine nucleotide alpha hydrolases-like"/>
    <property type="match status" value="2"/>
</dbReference>
<proteinExistence type="predicted"/>
<evidence type="ECO:0000256" key="4">
    <source>
        <dbReference type="ARBA" id="ARBA00022741"/>
    </source>
</evidence>
<evidence type="ECO:0000256" key="5">
    <source>
        <dbReference type="ARBA" id="ARBA00022840"/>
    </source>
</evidence>
<gene>
    <name evidence="8" type="ORF">PFMALIP_02889</name>
</gene>
<dbReference type="InterPro" id="IPR014729">
    <property type="entry name" value="Rossmann-like_a/b/a_fold"/>
</dbReference>
<dbReference type="AlphaFoldDB" id="A0A024WRB9"/>
<evidence type="ECO:0000256" key="2">
    <source>
        <dbReference type="ARBA" id="ARBA00022679"/>
    </source>
</evidence>
<keyword evidence="3" id="KW-0819">tRNA processing</keyword>
<dbReference type="GO" id="GO:0008033">
    <property type="term" value="P:tRNA processing"/>
    <property type="evidence" value="ECO:0007669"/>
    <property type="project" value="UniProtKB-KW"/>
</dbReference>
<dbReference type="Proteomes" id="UP000030699">
    <property type="component" value="Unassembled WGS sequence"/>
</dbReference>
<keyword evidence="1" id="KW-0820">tRNA-binding</keyword>
<dbReference type="OrthoDB" id="3685at2759"/>
<evidence type="ECO:0000313" key="9">
    <source>
        <dbReference type="Proteomes" id="UP000030699"/>
    </source>
</evidence>
<keyword evidence="6" id="KW-0694">RNA-binding</keyword>
<dbReference type="Gene3D" id="3.40.50.620">
    <property type="entry name" value="HUPs"/>
    <property type="match status" value="2"/>
</dbReference>
<dbReference type="EMBL" id="KI925548">
    <property type="protein sequence ID" value="ETW49061.1"/>
    <property type="molecule type" value="Genomic_DNA"/>
</dbReference>
<evidence type="ECO:0000256" key="3">
    <source>
        <dbReference type="ARBA" id="ARBA00022694"/>
    </source>
</evidence>
<dbReference type="Pfam" id="PF03054">
    <property type="entry name" value="tRNA_Me_trans"/>
    <property type="match status" value="2"/>
</dbReference>